<reference evidence="1" key="2">
    <citation type="submission" date="2023-05" db="EMBL/GenBank/DDBJ databases">
        <authorList>
            <person name="Schelkunov M.I."/>
        </authorList>
    </citation>
    <scope>NUCLEOTIDE SEQUENCE</scope>
    <source>
        <strain evidence="1">Hsosn_3</strain>
        <tissue evidence="1">Leaf</tissue>
    </source>
</reference>
<protein>
    <submittedName>
        <fullName evidence="1">Calcium-binding site</fullName>
    </submittedName>
</protein>
<gene>
    <name evidence="1" type="ORF">POM88_003940</name>
</gene>
<accession>A0AAD8JLT8</accession>
<dbReference type="EMBL" id="JAUIZM010000001">
    <property type="protein sequence ID" value="KAK1404335.1"/>
    <property type="molecule type" value="Genomic_DNA"/>
</dbReference>
<evidence type="ECO:0000313" key="2">
    <source>
        <dbReference type="Proteomes" id="UP001237642"/>
    </source>
</evidence>
<name>A0AAD8JLT8_9APIA</name>
<sequence>MKREDRQHSWVRSFCIIPSPLNPNHHPRVINKFDSPTTAGLFTKVTSKPTNHSKFTGRCGKPKCSECHAQLACKSKDKAKGSLKLKSTTDVSTDCKYMSWQVKDQTTNETQKSFEYSASGILDRLANSYDDFSDYDDDDEYDEDVHIKSDKYDYEDWFFVQDNYVSAT</sequence>
<reference evidence="1" key="1">
    <citation type="submission" date="2023-02" db="EMBL/GenBank/DDBJ databases">
        <title>Genome of toxic invasive species Heracleum sosnowskyi carries increased number of genes despite the absence of recent whole-genome duplications.</title>
        <authorList>
            <person name="Schelkunov M."/>
            <person name="Shtratnikova V."/>
            <person name="Makarenko M."/>
            <person name="Klepikova A."/>
            <person name="Omelchenko D."/>
            <person name="Novikova G."/>
            <person name="Obukhova E."/>
            <person name="Bogdanov V."/>
            <person name="Penin A."/>
            <person name="Logacheva M."/>
        </authorList>
    </citation>
    <scope>NUCLEOTIDE SEQUENCE</scope>
    <source>
        <strain evidence="1">Hsosn_3</strain>
        <tissue evidence="1">Leaf</tissue>
    </source>
</reference>
<evidence type="ECO:0000313" key="1">
    <source>
        <dbReference type="EMBL" id="KAK1404335.1"/>
    </source>
</evidence>
<dbReference type="Proteomes" id="UP001237642">
    <property type="component" value="Unassembled WGS sequence"/>
</dbReference>
<dbReference type="PANTHER" id="PTHR34278">
    <property type="entry name" value="PROTEIN THI031, PUTATIVE-RELATED"/>
    <property type="match status" value="1"/>
</dbReference>
<organism evidence="1 2">
    <name type="scientific">Heracleum sosnowskyi</name>
    <dbReference type="NCBI Taxonomy" id="360622"/>
    <lineage>
        <taxon>Eukaryota</taxon>
        <taxon>Viridiplantae</taxon>
        <taxon>Streptophyta</taxon>
        <taxon>Embryophyta</taxon>
        <taxon>Tracheophyta</taxon>
        <taxon>Spermatophyta</taxon>
        <taxon>Magnoliopsida</taxon>
        <taxon>eudicotyledons</taxon>
        <taxon>Gunneridae</taxon>
        <taxon>Pentapetalae</taxon>
        <taxon>asterids</taxon>
        <taxon>campanulids</taxon>
        <taxon>Apiales</taxon>
        <taxon>Apiaceae</taxon>
        <taxon>Apioideae</taxon>
        <taxon>apioid superclade</taxon>
        <taxon>Tordylieae</taxon>
        <taxon>Tordyliinae</taxon>
        <taxon>Heracleum</taxon>
    </lineage>
</organism>
<keyword evidence="2" id="KW-1185">Reference proteome</keyword>
<dbReference type="AlphaFoldDB" id="A0AAD8JLT8"/>
<comment type="caution">
    <text evidence="1">The sequence shown here is derived from an EMBL/GenBank/DDBJ whole genome shotgun (WGS) entry which is preliminary data.</text>
</comment>
<dbReference type="PANTHER" id="PTHR34278:SF1">
    <property type="entry name" value="PROTEIN THI031, PUTATIVE-RELATED"/>
    <property type="match status" value="1"/>
</dbReference>
<proteinExistence type="predicted"/>